<gene>
    <name evidence="1" type="ORF">JOB18_040345</name>
</gene>
<proteinExistence type="predicted"/>
<sequence>MVTNAISPPEHTTTHVHIIEAKNPVEQQTTSEWDEFYDDTTLFNSITNNARISFFPYKTLIVPEPKAVNFVF</sequence>
<protein>
    <submittedName>
        <fullName evidence="1">Uncharacterized protein</fullName>
    </submittedName>
</protein>
<name>A0AAV6PAE3_SOLSE</name>
<keyword evidence="2" id="KW-1185">Reference proteome</keyword>
<reference evidence="1 2" key="1">
    <citation type="journal article" date="2021" name="Sci. Rep.">
        <title>Chromosome anchoring in Senegalese sole (Solea senegalensis) reveals sex-associated markers and genome rearrangements in flatfish.</title>
        <authorList>
            <person name="Guerrero-Cozar I."/>
            <person name="Gomez-Garrido J."/>
            <person name="Berbel C."/>
            <person name="Martinez-Blanch J.F."/>
            <person name="Alioto T."/>
            <person name="Claros M.G."/>
            <person name="Gagnaire P.A."/>
            <person name="Manchado M."/>
        </authorList>
    </citation>
    <scope>NUCLEOTIDE SEQUENCE [LARGE SCALE GENOMIC DNA]</scope>
    <source>
        <strain evidence="1">Sse05_10M</strain>
    </source>
</reference>
<evidence type="ECO:0000313" key="2">
    <source>
        <dbReference type="Proteomes" id="UP000693946"/>
    </source>
</evidence>
<dbReference type="AlphaFoldDB" id="A0AAV6PAE3"/>
<organism evidence="1 2">
    <name type="scientific">Solea senegalensis</name>
    <name type="common">Senegalese sole</name>
    <dbReference type="NCBI Taxonomy" id="28829"/>
    <lineage>
        <taxon>Eukaryota</taxon>
        <taxon>Metazoa</taxon>
        <taxon>Chordata</taxon>
        <taxon>Craniata</taxon>
        <taxon>Vertebrata</taxon>
        <taxon>Euteleostomi</taxon>
        <taxon>Actinopterygii</taxon>
        <taxon>Neopterygii</taxon>
        <taxon>Teleostei</taxon>
        <taxon>Neoteleostei</taxon>
        <taxon>Acanthomorphata</taxon>
        <taxon>Carangaria</taxon>
        <taxon>Pleuronectiformes</taxon>
        <taxon>Pleuronectoidei</taxon>
        <taxon>Soleidae</taxon>
        <taxon>Solea</taxon>
    </lineage>
</organism>
<accession>A0AAV6PAE3</accession>
<comment type="caution">
    <text evidence="1">The sequence shown here is derived from an EMBL/GenBank/DDBJ whole genome shotgun (WGS) entry which is preliminary data.</text>
</comment>
<evidence type="ECO:0000313" key="1">
    <source>
        <dbReference type="EMBL" id="KAG7453566.1"/>
    </source>
</evidence>
<dbReference type="EMBL" id="JAGKHQ010001843">
    <property type="protein sequence ID" value="KAG7453566.1"/>
    <property type="molecule type" value="Genomic_DNA"/>
</dbReference>
<dbReference type="Proteomes" id="UP000693946">
    <property type="component" value="Unassembled WGS sequence"/>
</dbReference>